<reference evidence="2 3" key="1">
    <citation type="submission" date="2018-08" db="EMBL/GenBank/DDBJ databases">
        <title>Genomic investigation of the strawberry pathogen Phytophthora fragariae indicates pathogenicity is determined by transcriptional variation in three key races.</title>
        <authorList>
            <person name="Adams T.M."/>
            <person name="Armitage A.D."/>
            <person name="Sobczyk M.K."/>
            <person name="Bates H.J."/>
            <person name="Dunwell J.M."/>
            <person name="Nellist C.F."/>
            <person name="Harrison R.J."/>
        </authorList>
    </citation>
    <scope>NUCLEOTIDE SEQUENCE [LARGE SCALE GENOMIC DNA]</scope>
    <source>
        <strain evidence="2 3">NOV-9</strain>
    </source>
</reference>
<organism evidence="2 3">
    <name type="scientific">Phytophthora fragariae</name>
    <dbReference type="NCBI Taxonomy" id="53985"/>
    <lineage>
        <taxon>Eukaryota</taxon>
        <taxon>Sar</taxon>
        <taxon>Stramenopiles</taxon>
        <taxon>Oomycota</taxon>
        <taxon>Peronosporomycetes</taxon>
        <taxon>Peronosporales</taxon>
        <taxon>Peronosporaceae</taxon>
        <taxon>Phytophthora</taxon>
    </lineage>
</organism>
<comment type="caution">
    <text evidence="2">The sequence shown here is derived from an EMBL/GenBank/DDBJ whole genome shotgun (WGS) entry which is preliminary data.</text>
</comment>
<proteinExistence type="predicted"/>
<dbReference type="EMBL" id="QXGF01003604">
    <property type="protein sequence ID" value="KAE8921204.1"/>
    <property type="molecule type" value="Genomic_DNA"/>
</dbReference>
<accession>A0A6A3DH06</accession>
<dbReference type="InterPro" id="IPR006693">
    <property type="entry name" value="AB_hydrolase_lipase"/>
</dbReference>
<feature type="domain" description="Partial AB-hydrolase lipase" evidence="1">
    <location>
        <begin position="3"/>
        <end position="60"/>
    </location>
</feature>
<protein>
    <recommendedName>
        <fullName evidence="1">Partial AB-hydrolase lipase domain-containing protein</fullName>
    </recommendedName>
</protein>
<name>A0A6A3DH06_9STRA</name>
<dbReference type="GO" id="GO:0006629">
    <property type="term" value="P:lipid metabolic process"/>
    <property type="evidence" value="ECO:0007669"/>
    <property type="project" value="InterPro"/>
</dbReference>
<dbReference type="Pfam" id="PF04083">
    <property type="entry name" value="Abhydro_lipase"/>
    <property type="match status" value="1"/>
</dbReference>
<dbReference type="PANTHER" id="PTHR11005">
    <property type="entry name" value="LYSOSOMAL ACID LIPASE-RELATED"/>
    <property type="match status" value="1"/>
</dbReference>
<evidence type="ECO:0000313" key="3">
    <source>
        <dbReference type="Proteomes" id="UP000429523"/>
    </source>
</evidence>
<gene>
    <name evidence="2" type="ORF">PF009_g28511</name>
</gene>
<dbReference type="Proteomes" id="UP000429523">
    <property type="component" value="Unassembled WGS sequence"/>
</dbReference>
<dbReference type="SUPFAM" id="SSF53474">
    <property type="entry name" value="alpha/beta-Hydrolases"/>
    <property type="match status" value="1"/>
</dbReference>
<dbReference type="AlphaFoldDB" id="A0A6A3DH06"/>
<dbReference type="Gene3D" id="3.40.50.1820">
    <property type="entry name" value="alpha/beta hydrolase"/>
    <property type="match status" value="2"/>
</dbReference>
<dbReference type="InterPro" id="IPR029058">
    <property type="entry name" value="AB_hydrolase_fold"/>
</dbReference>
<evidence type="ECO:0000313" key="2">
    <source>
        <dbReference type="EMBL" id="KAE8921204.1"/>
    </source>
</evidence>
<sequence length="192" mass="21170">MPIVAARGYHVEEHKGTNAASYILTMHGLPKTYTESQSNPSAAANKPAVYLIHGLLDSSFTGSSWQEMALHDMPAMINYVLTTTDHLTLSYAGHSEETMEVFASFSVDQELVKKVSYFGTLAPVAYPGRITSPIFDLMTDTYLVLGIGALWETYWLIQDIMAKYACAFVDQAFGSIVNALTRQSENVNSTRL</sequence>
<evidence type="ECO:0000259" key="1">
    <source>
        <dbReference type="Pfam" id="PF04083"/>
    </source>
</evidence>